<name>A0A563E2J3_9MICO</name>
<dbReference type="OrthoDB" id="5472127at2"/>
<keyword evidence="3" id="KW-0813">Transport</keyword>
<feature type="transmembrane region" description="Helical" evidence="8">
    <location>
        <begin position="179"/>
        <end position="197"/>
    </location>
</feature>
<feature type="transmembrane region" description="Helical" evidence="8">
    <location>
        <begin position="92"/>
        <end position="112"/>
    </location>
</feature>
<comment type="caution">
    <text evidence="9">The sequence shown here is derived from an EMBL/GenBank/DDBJ whole genome shotgun (WGS) entry which is preliminary data.</text>
</comment>
<evidence type="ECO:0000256" key="2">
    <source>
        <dbReference type="ARBA" id="ARBA00009142"/>
    </source>
</evidence>
<keyword evidence="7 8" id="KW-0472">Membrane</keyword>
<dbReference type="PANTHER" id="PTHR30269">
    <property type="entry name" value="TRANSMEMBRANE PROTEIN YFCA"/>
    <property type="match status" value="1"/>
</dbReference>
<dbReference type="InterPro" id="IPR002781">
    <property type="entry name" value="TM_pro_TauE-like"/>
</dbReference>
<evidence type="ECO:0000256" key="6">
    <source>
        <dbReference type="ARBA" id="ARBA00022989"/>
    </source>
</evidence>
<comment type="subcellular location">
    <subcellularLocation>
        <location evidence="1 8">Cell membrane</location>
        <topology evidence="1 8">Multi-pass membrane protein</topology>
    </subcellularLocation>
</comment>
<keyword evidence="5 8" id="KW-0812">Transmembrane</keyword>
<evidence type="ECO:0000256" key="5">
    <source>
        <dbReference type="ARBA" id="ARBA00022692"/>
    </source>
</evidence>
<keyword evidence="10" id="KW-1185">Reference proteome</keyword>
<evidence type="ECO:0000313" key="9">
    <source>
        <dbReference type="EMBL" id="TWP36412.1"/>
    </source>
</evidence>
<reference evidence="9 10" key="2">
    <citation type="submission" date="2019-08" db="EMBL/GenBank/DDBJ databases">
        <title>Jejuicoccus antrihumi gen. nov., sp. nov., a new member of the family Dermacoccaceae isolated from a cave.</title>
        <authorList>
            <person name="Schumann P."/>
            <person name="Kim I.S."/>
        </authorList>
    </citation>
    <scope>NUCLEOTIDE SEQUENCE [LARGE SCALE GENOMIC DNA]</scope>
    <source>
        <strain evidence="9 10">C5-26</strain>
    </source>
</reference>
<dbReference type="Pfam" id="PF01925">
    <property type="entry name" value="TauE"/>
    <property type="match status" value="1"/>
</dbReference>
<evidence type="ECO:0000313" key="10">
    <source>
        <dbReference type="Proteomes" id="UP000320244"/>
    </source>
</evidence>
<feature type="transmembrane region" description="Helical" evidence="8">
    <location>
        <begin position="154"/>
        <end position="173"/>
    </location>
</feature>
<evidence type="ECO:0000256" key="3">
    <source>
        <dbReference type="ARBA" id="ARBA00022448"/>
    </source>
</evidence>
<gene>
    <name evidence="9" type="ORF">FGL98_10380</name>
</gene>
<evidence type="ECO:0000256" key="4">
    <source>
        <dbReference type="ARBA" id="ARBA00022475"/>
    </source>
</evidence>
<dbReference type="AlphaFoldDB" id="A0A563E2J3"/>
<feature type="transmembrane region" description="Helical" evidence="8">
    <location>
        <begin position="27"/>
        <end position="47"/>
    </location>
</feature>
<protein>
    <recommendedName>
        <fullName evidence="8">Probable membrane transporter protein</fullName>
    </recommendedName>
</protein>
<evidence type="ECO:0000256" key="7">
    <source>
        <dbReference type="ARBA" id="ARBA00023136"/>
    </source>
</evidence>
<proteinExistence type="inferred from homology"/>
<comment type="similarity">
    <text evidence="2 8">Belongs to the 4-toluene sulfonate uptake permease (TSUP) (TC 2.A.102) family.</text>
</comment>
<dbReference type="GO" id="GO:0005886">
    <property type="term" value="C:plasma membrane"/>
    <property type="evidence" value="ECO:0007669"/>
    <property type="project" value="UniProtKB-SubCell"/>
</dbReference>
<organism evidence="9 10">
    <name type="scientific">Leekyejoonella antrihumi</name>
    <dbReference type="NCBI Taxonomy" id="1660198"/>
    <lineage>
        <taxon>Bacteria</taxon>
        <taxon>Bacillati</taxon>
        <taxon>Actinomycetota</taxon>
        <taxon>Actinomycetes</taxon>
        <taxon>Micrococcales</taxon>
        <taxon>Dermacoccaceae</taxon>
        <taxon>Leekyejoonella</taxon>
    </lineage>
</organism>
<feature type="transmembrane region" description="Helical" evidence="8">
    <location>
        <begin position="209"/>
        <end position="229"/>
    </location>
</feature>
<sequence length="230" mass="23933">MMGLTLLVAGFVQGSTGFGFALISGPVIGLVQPLLLPVILLIEAIPLNSYVAWRERHHLDRTGAKWTSAGRLVGTFGGLWVLLAVTERQLSVLIGVCTVLAVLATLCVPAFAPGRRAFVIAGLITGVTETSTGIGGPPLAVVYQHRAAPVVRSTVSVIFVIGELISLVILAVSGKVSEHQVSTAILLLPAALVGAYASRFAHHRLEGPAMRYTVLGFALVSGVVVAAQAL</sequence>
<keyword evidence="4 8" id="KW-1003">Cell membrane</keyword>
<feature type="transmembrane region" description="Helical" evidence="8">
    <location>
        <begin position="68"/>
        <end position="86"/>
    </location>
</feature>
<dbReference type="EMBL" id="VCQV01000012">
    <property type="protein sequence ID" value="TWP36412.1"/>
    <property type="molecule type" value="Genomic_DNA"/>
</dbReference>
<evidence type="ECO:0000256" key="1">
    <source>
        <dbReference type="ARBA" id="ARBA00004651"/>
    </source>
</evidence>
<dbReference type="InterPro" id="IPR052017">
    <property type="entry name" value="TSUP"/>
</dbReference>
<evidence type="ECO:0000256" key="8">
    <source>
        <dbReference type="RuleBase" id="RU363041"/>
    </source>
</evidence>
<accession>A0A563E2J3</accession>
<reference evidence="9 10" key="1">
    <citation type="submission" date="2019-05" db="EMBL/GenBank/DDBJ databases">
        <authorList>
            <person name="Lee S.D."/>
        </authorList>
    </citation>
    <scope>NUCLEOTIDE SEQUENCE [LARGE SCALE GENOMIC DNA]</scope>
    <source>
        <strain evidence="9 10">C5-26</strain>
    </source>
</reference>
<dbReference type="Proteomes" id="UP000320244">
    <property type="component" value="Unassembled WGS sequence"/>
</dbReference>
<keyword evidence="6 8" id="KW-1133">Transmembrane helix</keyword>
<dbReference type="PANTHER" id="PTHR30269:SF37">
    <property type="entry name" value="MEMBRANE TRANSPORTER PROTEIN"/>
    <property type="match status" value="1"/>
</dbReference>